<feature type="transmembrane region" description="Helical" evidence="1">
    <location>
        <begin position="82"/>
        <end position="101"/>
    </location>
</feature>
<organism evidence="2 3">
    <name type="scientific">Lacticaseibacillus pantheris DSM 15945 = JCM 12539 = NBRC 106106</name>
    <dbReference type="NCBI Taxonomy" id="1423783"/>
    <lineage>
        <taxon>Bacteria</taxon>
        <taxon>Bacillati</taxon>
        <taxon>Bacillota</taxon>
        <taxon>Bacilli</taxon>
        <taxon>Lactobacillales</taxon>
        <taxon>Lactobacillaceae</taxon>
        <taxon>Lacticaseibacillus</taxon>
    </lineage>
</organism>
<feature type="transmembrane region" description="Helical" evidence="1">
    <location>
        <begin position="173"/>
        <end position="192"/>
    </location>
</feature>
<protein>
    <submittedName>
        <fullName evidence="2">Abc superfamily atp binding cassette transporter, membrane protein</fullName>
    </submittedName>
</protein>
<feature type="transmembrane region" description="Helical" evidence="1">
    <location>
        <begin position="146"/>
        <end position="166"/>
    </location>
</feature>
<feature type="transmembrane region" description="Helical" evidence="1">
    <location>
        <begin position="15"/>
        <end position="37"/>
    </location>
</feature>
<evidence type="ECO:0000256" key="1">
    <source>
        <dbReference type="SAM" id="Phobius"/>
    </source>
</evidence>
<proteinExistence type="predicted"/>
<sequence length="883" mass="97889">MKFTNLKPKTRRDGYYVLAFIIPLFFMIGIFVGLHTYPFGNNTVVSGDFNNQYLALFSYLKNVLTGRDSGLYSLSMGLGGNAFGVLTYYLLSPFNLLVVFFSRNQFPLFATLTTLLKISCIGLTMYTYLVRAQILQRFRKGASAKLIARSALIFSSAFALMGYVIAYKECIMWLDAIILLPLMLLSIERIILRGKISFYIVCFSLAVITNYYFGYIIGLFSGLCVLGWILYSLYAKKRGVIKVIALYAFANIVSLLLTAFVIVPSFLSTLGIAKNSSHSYRPVYSAANVIVQLFQTNPGVNNTPLVFAGAVVVACVILFFVNSKIRLTDKMIVAAGLIFMFVSSWLDILYLVWHVMAWPNGYVQREAFLIPFVLCIIGFIGLVSILSAGKETRHRSAISAFFVFLFISGIATSDAALKYVFIAIVLAMITYVIVGFSPARRIAVVPVFVLVISLCSLFVVDFKLQSTIAGYSMKYSEYSKFDQTTTSLIAKGTSGDTGVYRIGNRYQANDNDPLLFGYAGLSNYVSQQPTEVTDFLSTLGYYQKHTWKRWSNYNNGSTLSMDRLLGVKYSYGNTSGEYSSQINRINASMGGDNNILNVPVATGISVVKQGKGYITKDKEAFPVAFRVNGTNIAGSLVANYDTMHDPFSVQNNLWNRLYPDSLMFQHQLVQQTDSKGVYSVLVSSSGNAYMYIPTTRGIDPKSVDVYVNGKKVSQLFVNDTENGIVYLGHFDKGQRVNVSFGNHGSKTDKGGNVENTPIVVTENNTVYERAYRLMASAGVSKQQVKDAQITFSTDAHFVKGNVVITVPYDSHWAAYVDGKKVTTSRALGELMAVNVSQGAHRIVLRYNVPGLKLGIAMAIVGLALIVGFESISMYRRHRENNHK</sequence>
<dbReference type="AlphaFoldDB" id="A0A0R1U1T8"/>
<keyword evidence="3" id="KW-1185">Reference proteome</keyword>
<feature type="transmembrane region" description="Helical" evidence="1">
    <location>
        <begin position="396"/>
        <end position="413"/>
    </location>
</feature>
<feature type="transmembrane region" description="Helical" evidence="1">
    <location>
        <begin position="303"/>
        <end position="321"/>
    </location>
</feature>
<reference evidence="2 3" key="1">
    <citation type="journal article" date="2015" name="Genome Announc.">
        <title>Expanding the biotechnology potential of lactobacilli through comparative genomics of 213 strains and associated genera.</title>
        <authorList>
            <person name="Sun Z."/>
            <person name="Harris H.M."/>
            <person name="McCann A."/>
            <person name="Guo C."/>
            <person name="Argimon S."/>
            <person name="Zhang W."/>
            <person name="Yang X."/>
            <person name="Jeffery I.B."/>
            <person name="Cooney J.C."/>
            <person name="Kagawa T.F."/>
            <person name="Liu W."/>
            <person name="Song Y."/>
            <person name="Salvetti E."/>
            <person name="Wrobel A."/>
            <person name="Rasinkangas P."/>
            <person name="Parkhill J."/>
            <person name="Rea M.C."/>
            <person name="O'Sullivan O."/>
            <person name="Ritari J."/>
            <person name="Douillard F.P."/>
            <person name="Paul Ross R."/>
            <person name="Yang R."/>
            <person name="Briner A.E."/>
            <person name="Felis G.E."/>
            <person name="de Vos W.M."/>
            <person name="Barrangou R."/>
            <person name="Klaenhammer T.R."/>
            <person name="Caufield P.W."/>
            <person name="Cui Y."/>
            <person name="Zhang H."/>
            <person name="O'Toole P.W."/>
        </authorList>
    </citation>
    <scope>NUCLEOTIDE SEQUENCE [LARGE SCALE GENOMIC DNA]</scope>
    <source>
        <strain evidence="2 3">DSM 15945</strain>
    </source>
</reference>
<accession>A0A0R1U1T8</accession>
<evidence type="ECO:0000313" key="2">
    <source>
        <dbReference type="EMBL" id="KRL86500.1"/>
    </source>
</evidence>
<dbReference type="OrthoDB" id="9815466at2"/>
<keyword evidence="1" id="KW-0472">Membrane</keyword>
<dbReference type="EMBL" id="AZFJ01000044">
    <property type="protein sequence ID" value="KRL86500.1"/>
    <property type="molecule type" value="Genomic_DNA"/>
</dbReference>
<keyword evidence="1" id="KW-0812">Transmembrane</keyword>
<keyword evidence="1" id="KW-1133">Transmembrane helix</keyword>
<dbReference type="PANTHER" id="PTHR38454">
    <property type="entry name" value="INTEGRAL MEMBRANE PROTEIN-RELATED"/>
    <property type="match status" value="1"/>
</dbReference>
<evidence type="ECO:0000313" key="3">
    <source>
        <dbReference type="Proteomes" id="UP000051922"/>
    </source>
</evidence>
<feature type="transmembrane region" description="Helical" evidence="1">
    <location>
        <begin position="243"/>
        <end position="267"/>
    </location>
</feature>
<dbReference type="Proteomes" id="UP000051922">
    <property type="component" value="Unassembled WGS sequence"/>
</dbReference>
<dbReference type="Pfam" id="PF09586">
    <property type="entry name" value="YfhO"/>
    <property type="match status" value="1"/>
</dbReference>
<gene>
    <name evidence="2" type="ORF">FC50_GL000749</name>
</gene>
<feature type="transmembrane region" description="Helical" evidence="1">
    <location>
        <begin position="333"/>
        <end position="356"/>
    </location>
</feature>
<comment type="caution">
    <text evidence="2">The sequence shown here is derived from an EMBL/GenBank/DDBJ whole genome shotgun (WGS) entry which is preliminary data.</text>
</comment>
<feature type="transmembrane region" description="Helical" evidence="1">
    <location>
        <begin position="108"/>
        <end position="126"/>
    </location>
</feature>
<feature type="transmembrane region" description="Helical" evidence="1">
    <location>
        <begin position="443"/>
        <end position="460"/>
    </location>
</feature>
<dbReference type="PATRIC" id="fig|1423783.4.peg.775"/>
<feature type="transmembrane region" description="Helical" evidence="1">
    <location>
        <begin position="853"/>
        <end position="874"/>
    </location>
</feature>
<dbReference type="STRING" id="1423783.FC50_GL000749"/>
<dbReference type="PANTHER" id="PTHR38454:SF1">
    <property type="entry name" value="INTEGRAL MEMBRANE PROTEIN"/>
    <property type="match status" value="1"/>
</dbReference>
<dbReference type="InterPro" id="IPR018580">
    <property type="entry name" value="Uncharacterised_YfhO"/>
</dbReference>
<feature type="transmembrane region" description="Helical" evidence="1">
    <location>
        <begin position="198"/>
        <end position="231"/>
    </location>
</feature>
<dbReference type="RefSeq" id="WP_056956540.1">
    <property type="nucleotide sequence ID" value="NZ_AZFJ01000044.1"/>
</dbReference>
<feature type="transmembrane region" description="Helical" evidence="1">
    <location>
        <begin position="419"/>
        <end position="436"/>
    </location>
</feature>
<name>A0A0R1U1T8_9LACO</name>
<feature type="transmembrane region" description="Helical" evidence="1">
    <location>
        <begin position="368"/>
        <end position="389"/>
    </location>
</feature>